<dbReference type="PATRIC" id="fig|1674920.3.peg.5898"/>
<accession>A0A0J8FUV0</accession>
<organism evidence="1 2">
    <name type="scientific">Pseudomonas fildesensis</name>
    <dbReference type="NCBI Taxonomy" id="1674920"/>
    <lineage>
        <taxon>Bacteria</taxon>
        <taxon>Pseudomonadati</taxon>
        <taxon>Pseudomonadota</taxon>
        <taxon>Gammaproteobacteria</taxon>
        <taxon>Pseudomonadales</taxon>
        <taxon>Pseudomonadaceae</taxon>
        <taxon>Pseudomonas</taxon>
    </lineage>
</organism>
<dbReference type="Proteomes" id="UP000037551">
    <property type="component" value="Unassembled WGS sequence"/>
</dbReference>
<comment type="caution">
    <text evidence="1">The sequence shown here is derived from an EMBL/GenBank/DDBJ whole genome shotgun (WGS) entry which is preliminary data.</text>
</comment>
<name>A0A0J8FUV0_9PSED</name>
<sequence length="64" mass="6768">MTIIKLYKFALKKLAAAMTKAANAKKAQADFLVKASAKAAEEALEAASESKRLTEEAAKVSALI</sequence>
<dbReference type="STRING" id="1674920.ACR52_28815"/>
<protein>
    <submittedName>
        <fullName evidence="1">Uncharacterized protein</fullName>
    </submittedName>
</protein>
<evidence type="ECO:0000313" key="2">
    <source>
        <dbReference type="Proteomes" id="UP000037551"/>
    </source>
</evidence>
<reference evidence="1 2" key="1">
    <citation type="submission" date="2015-06" db="EMBL/GenBank/DDBJ databases">
        <title>Draft genome sequence of an Antarctic Pseudomonas sp. strain KG01 with full potential for biotechnological applications.</title>
        <authorList>
            <person name="Pavlov M.S."/>
            <person name="Lira F."/>
            <person name="Martinez J.L."/>
            <person name="Marshall S.H."/>
        </authorList>
    </citation>
    <scope>NUCLEOTIDE SEQUENCE [LARGE SCALE GENOMIC DNA]</scope>
    <source>
        <strain evidence="1 2">KG01</strain>
    </source>
</reference>
<dbReference type="RefSeq" id="WP_048731833.1">
    <property type="nucleotide sequence ID" value="NZ_LFMW01000040.1"/>
</dbReference>
<evidence type="ECO:0000313" key="1">
    <source>
        <dbReference type="EMBL" id="KMT52113.1"/>
    </source>
</evidence>
<proteinExistence type="predicted"/>
<dbReference type="AlphaFoldDB" id="A0A0J8FUV0"/>
<dbReference type="EMBL" id="LFMW01000040">
    <property type="protein sequence ID" value="KMT52113.1"/>
    <property type="molecule type" value="Genomic_DNA"/>
</dbReference>
<keyword evidence="2" id="KW-1185">Reference proteome</keyword>
<gene>
    <name evidence="1" type="ORF">ACR52_28815</name>
</gene>